<organism evidence="1">
    <name type="scientific">marine sediment metagenome</name>
    <dbReference type="NCBI Taxonomy" id="412755"/>
    <lineage>
        <taxon>unclassified sequences</taxon>
        <taxon>metagenomes</taxon>
        <taxon>ecological metagenomes</taxon>
    </lineage>
</organism>
<gene>
    <name evidence="1" type="ORF">S12H4_56410</name>
</gene>
<feature type="non-terminal residue" evidence="1">
    <location>
        <position position="1"/>
    </location>
</feature>
<comment type="caution">
    <text evidence="1">The sequence shown here is derived from an EMBL/GenBank/DDBJ whole genome shotgun (WGS) entry which is preliminary data.</text>
</comment>
<dbReference type="EMBL" id="BARW01036323">
    <property type="protein sequence ID" value="GAJ25112.1"/>
    <property type="molecule type" value="Genomic_DNA"/>
</dbReference>
<accession>X1VUX1</accession>
<proteinExistence type="predicted"/>
<dbReference type="AlphaFoldDB" id="X1VUX1"/>
<protein>
    <submittedName>
        <fullName evidence="1">Uncharacterized protein</fullName>
    </submittedName>
</protein>
<evidence type="ECO:0000313" key="1">
    <source>
        <dbReference type="EMBL" id="GAJ25112.1"/>
    </source>
</evidence>
<reference evidence="1" key="1">
    <citation type="journal article" date="2014" name="Front. Microbiol.">
        <title>High frequency of phylogenetically diverse reductive dehalogenase-homologous genes in deep subseafloor sedimentary metagenomes.</title>
        <authorList>
            <person name="Kawai M."/>
            <person name="Futagami T."/>
            <person name="Toyoda A."/>
            <person name="Takaki Y."/>
            <person name="Nishi S."/>
            <person name="Hori S."/>
            <person name="Arai W."/>
            <person name="Tsubouchi T."/>
            <person name="Morono Y."/>
            <person name="Uchiyama I."/>
            <person name="Ito T."/>
            <person name="Fujiyama A."/>
            <person name="Inagaki F."/>
            <person name="Takami H."/>
        </authorList>
    </citation>
    <scope>NUCLEOTIDE SEQUENCE</scope>
    <source>
        <strain evidence="1">Expedition CK06-06</strain>
    </source>
</reference>
<name>X1VUX1_9ZZZZ</name>
<sequence>CGKGKVCQIASGEVYKGVYQKSPEVYLLAF</sequence>